<dbReference type="Gene3D" id="3.30.390.30">
    <property type="match status" value="1"/>
</dbReference>
<evidence type="ECO:0000259" key="5">
    <source>
        <dbReference type="Pfam" id="PF07992"/>
    </source>
</evidence>
<dbReference type="Pfam" id="PF14759">
    <property type="entry name" value="Reductase_C"/>
    <property type="match status" value="1"/>
</dbReference>
<evidence type="ECO:0000313" key="8">
    <source>
        <dbReference type="Proteomes" id="UP001284601"/>
    </source>
</evidence>
<dbReference type="Proteomes" id="UP001284601">
    <property type="component" value="Unassembled WGS sequence"/>
</dbReference>
<comment type="cofactor">
    <cofactor evidence="1">
        <name>FAD</name>
        <dbReference type="ChEBI" id="CHEBI:57692"/>
    </cofactor>
</comment>
<dbReference type="SUPFAM" id="SSF55424">
    <property type="entry name" value="FAD/NAD-linked reductases, dimerisation (C-terminal) domain"/>
    <property type="match status" value="1"/>
</dbReference>
<proteinExistence type="predicted"/>
<dbReference type="EMBL" id="JAWSTH010000002">
    <property type="protein sequence ID" value="MDW5593047.1"/>
    <property type="molecule type" value="Genomic_DNA"/>
</dbReference>
<accession>A0ABU4HK29</accession>
<feature type="domain" description="Reductase C-terminal" evidence="6">
    <location>
        <begin position="326"/>
        <end position="397"/>
    </location>
</feature>
<evidence type="ECO:0000256" key="4">
    <source>
        <dbReference type="ARBA" id="ARBA00023002"/>
    </source>
</evidence>
<dbReference type="Gene3D" id="3.50.50.60">
    <property type="entry name" value="FAD/NAD(P)-binding domain"/>
    <property type="match status" value="2"/>
</dbReference>
<evidence type="ECO:0000256" key="3">
    <source>
        <dbReference type="ARBA" id="ARBA00022827"/>
    </source>
</evidence>
<keyword evidence="2" id="KW-0285">Flavoprotein</keyword>
<evidence type="ECO:0000259" key="6">
    <source>
        <dbReference type="Pfam" id="PF14759"/>
    </source>
</evidence>
<protein>
    <submittedName>
        <fullName evidence="7">FAD-dependent oxidoreductase</fullName>
    </submittedName>
</protein>
<sequence>MSVVSQPDSPRRVVIVGASLAGLHAARTLRQEGFDGLLTIVGGEHHLPYDRPPLTKQVLSAGWELDRIDLSREEDASLAIDWRLGTRATSLDTRARRIGLSDGSSVAYDGLVIATGATPRRLPGTPDLDGIHVLRTLEDALALRAELDDMPGRVVIVGSGFVGAEVAAACRLRNIDVTIVEALPSPFARVLGTSVGEACVAMHRDRGVDVRGHAAVMHYDGGRRVGRVVLADGEVIEADVVVVGIGVQPETGWLEGSGLDLTDGVLCDETCLAAPDIVAAGDIARWPNPRFGRTMRVEHWDNAIRQGEHAARRLLGRKEPFDPLPWFWSDQYDRKLQLAGDPISHDEVVLLEEFGDAERLVALYRRGDRLAAVAGINRSRRVLEFRRLIQEGAKWTDAISVASR</sequence>
<organism evidence="7 8">
    <name type="scientific">Conexibacter stalactiti</name>
    <dbReference type="NCBI Taxonomy" id="1940611"/>
    <lineage>
        <taxon>Bacteria</taxon>
        <taxon>Bacillati</taxon>
        <taxon>Actinomycetota</taxon>
        <taxon>Thermoleophilia</taxon>
        <taxon>Solirubrobacterales</taxon>
        <taxon>Conexibacteraceae</taxon>
        <taxon>Conexibacter</taxon>
    </lineage>
</organism>
<name>A0ABU4HK29_9ACTN</name>
<dbReference type="RefSeq" id="WP_318595310.1">
    <property type="nucleotide sequence ID" value="NZ_JAWSTH010000002.1"/>
</dbReference>
<gene>
    <name evidence="7" type="ORF">R7226_01770</name>
</gene>
<feature type="domain" description="FAD/NAD(P)-binding" evidence="5">
    <location>
        <begin position="12"/>
        <end position="307"/>
    </location>
</feature>
<dbReference type="InterPro" id="IPR050446">
    <property type="entry name" value="FAD-oxidoreductase/Apoptosis"/>
</dbReference>
<keyword evidence="8" id="KW-1185">Reference proteome</keyword>
<dbReference type="PRINTS" id="PR00411">
    <property type="entry name" value="PNDRDTASEI"/>
</dbReference>
<evidence type="ECO:0000256" key="2">
    <source>
        <dbReference type="ARBA" id="ARBA00022630"/>
    </source>
</evidence>
<dbReference type="SUPFAM" id="SSF51905">
    <property type="entry name" value="FAD/NAD(P)-binding domain"/>
    <property type="match status" value="2"/>
</dbReference>
<dbReference type="InterPro" id="IPR016156">
    <property type="entry name" value="FAD/NAD-linked_Rdtase_dimer_sf"/>
</dbReference>
<reference evidence="8" key="1">
    <citation type="submission" date="2023-07" db="EMBL/GenBank/DDBJ databases">
        <title>Conexibacter stalactiti sp. nov., isolated from stalactites in a lava cave and emended description of the genus Conexibacter.</title>
        <authorList>
            <person name="Lee S.D."/>
        </authorList>
    </citation>
    <scope>NUCLEOTIDE SEQUENCE [LARGE SCALE GENOMIC DNA]</scope>
    <source>
        <strain evidence="8">KCTC 39840</strain>
    </source>
</reference>
<evidence type="ECO:0000256" key="1">
    <source>
        <dbReference type="ARBA" id="ARBA00001974"/>
    </source>
</evidence>
<dbReference type="Pfam" id="PF07992">
    <property type="entry name" value="Pyr_redox_2"/>
    <property type="match status" value="1"/>
</dbReference>
<dbReference type="InterPro" id="IPR023753">
    <property type="entry name" value="FAD/NAD-binding_dom"/>
</dbReference>
<comment type="caution">
    <text evidence="7">The sequence shown here is derived from an EMBL/GenBank/DDBJ whole genome shotgun (WGS) entry which is preliminary data.</text>
</comment>
<dbReference type="PANTHER" id="PTHR43557">
    <property type="entry name" value="APOPTOSIS-INDUCING FACTOR 1"/>
    <property type="match status" value="1"/>
</dbReference>
<evidence type="ECO:0000313" key="7">
    <source>
        <dbReference type="EMBL" id="MDW5593047.1"/>
    </source>
</evidence>
<dbReference type="PRINTS" id="PR00368">
    <property type="entry name" value="FADPNR"/>
</dbReference>
<dbReference type="InterPro" id="IPR028202">
    <property type="entry name" value="Reductase_C"/>
</dbReference>
<keyword evidence="4" id="KW-0560">Oxidoreductase</keyword>
<dbReference type="InterPro" id="IPR036188">
    <property type="entry name" value="FAD/NAD-bd_sf"/>
</dbReference>
<keyword evidence="3" id="KW-0274">FAD</keyword>
<dbReference type="PANTHER" id="PTHR43557:SF2">
    <property type="entry name" value="RIESKE DOMAIN-CONTAINING PROTEIN-RELATED"/>
    <property type="match status" value="1"/>
</dbReference>